<accession>F1A4W4</accession>
<dbReference type="EC" id="3.1.3.48" evidence="1"/>
<sequence length="506" mass="58278">MGSVESTNQIGNSEKNNINISGGIPRPLATRSSSSISLSSSQGSFSRMSSLGSLPTNSGSSSPYYNNRDFLEDEERIKAPVYNLKNHMDDILLLREEFRLLDETALPCETSEGDKKHNTVKNRYTNILPVNSTRVVLKKVPEKEGSDYINANFIDGNYEKQFICTQGPLPNTFVDFWRMIWEYRCSIIVMLSKEAENCRIKCDRYWPEKGNEIYSHQTIEHHVGKFNVELVDSLYDSEREITIRNLKLTNTLDGEVRYVSQFQYEGWPDHNIPDQTQPFRDLLHLINERQNRIKPASDKNCPIVVHCSAGVGRTGTFCTAVIMMKKLDHYFNTLESLPIDQVVHPFTQNQDYQKDTLDLRNLSSTLKNLIYAQTINSMNQQAQHQQNSLSNSNSQDDYDDPNQDPKYAIKDKDGNLIDFNLFHVVLKLREQRPGMVQQLEQYIFCYKTILDEINDRFNLKLGYISQSPLKSEQSFFESNKESQKLRQSSTTTIVNNNIIDNIDNIK</sequence>
<dbReference type="Pfam" id="PF00102">
    <property type="entry name" value="Y_phosphatase"/>
    <property type="match status" value="2"/>
</dbReference>
<dbReference type="PRINTS" id="PR00700">
    <property type="entry name" value="PRTYPHPHTASE"/>
</dbReference>
<dbReference type="CDD" id="cd00047">
    <property type="entry name" value="PTPc"/>
    <property type="match status" value="1"/>
</dbReference>
<feature type="compositionally biased region" description="Low complexity" evidence="5">
    <location>
        <begin position="381"/>
        <end position="395"/>
    </location>
</feature>
<dbReference type="OMA" id="ENCRIKC"/>
<dbReference type="PROSITE" id="PS00383">
    <property type="entry name" value="TYR_PHOSPHATASE_1"/>
    <property type="match status" value="1"/>
</dbReference>
<dbReference type="FunFam" id="3.90.190.10:FF:000102">
    <property type="entry name" value="Receptor-type tyrosine-protein phosphatase"/>
    <property type="match status" value="1"/>
</dbReference>
<keyword evidence="9" id="KW-1185">Reference proteome</keyword>
<evidence type="ECO:0000313" key="9">
    <source>
        <dbReference type="Proteomes" id="UP000001064"/>
    </source>
</evidence>
<dbReference type="SMART" id="SM00194">
    <property type="entry name" value="PTPc"/>
    <property type="match status" value="1"/>
</dbReference>
<dbReference type="eggNOG" id="KOG4228">
    <property type="taxonomic scope" value="Eukaryota"/>
</dbReference>
<feature type="domain" description="Tyrosine-protein phosphatase" evidence="6">
    <location>
        <begin position="94"/>
        <end position="452"/>
    </location>
</feature>
<dbReference type="InterPro" id="IPR029021">
    <property type="entry name" value="Prot-tyrosine_phosphatase-like"/>
</dbReference>
<dbReference type="PANTHER" id="PTHR19134">
    <property type="entry name" value="RECEPTOR-TYPE TYROSINE-PROTEIN PHOSPHATASE"/>
    <property type="match status" value="1"/>
</dbReference>
<dbReference type="STRING" id="5786.F1A4W4"/>
<dbReference type="Proteomes" id="UP000001064">
    <property type="component" value="Unassembled WGS sequence"/>
</dbReference>
<evidence type="ECO:0000256" key="2">
    <source>
        <dbReference type="ARBA" id="ARBA00022801"/>
    </source>
</evidence>
<dbReference type="InterPro" id="IPR000242">
    <property type="entry name" value="PTP_cat"/>
</dbReference>
<dbReference type="PROSITE" id="PS50056">
    <property type="entry name" value="TYR_PHOSPHATASE_2"/>
    <property type="match status" value="1"/>
</dbReference>
<feature type="compositionally biased region" description="Low complexity" evidence="5">
    <location>
        <begin position="32"/>
        <end position="41"/>
    </location>
</feature>
<evidence type="ECO:0000256" key="5">
    <source>
        <dbReference type="SAM" id="MobiDB-lite"/>
    </source>
</evidence>
<dbReference type="OrthoDB" id="165498at2759"/>
<keyword evidence="3" id="KW-0904">Protein phosphatase</keyword>
<organism evidence="8 9">
    <name type="scientific">Dictyostelium purpureum</name>
    <name type="common">Slime mold</name>
    <dbReference type="NCBI Taxonomy" id="5786"/>
    <lineage>
        <taxon>Eukaryota</taxon>
        <taxon>Amoebozoa</taxon>
        <taxon>Evosea</taxon>
        <taxon>Eumycetozoa</taxon>
        <taxon>Dictyostelia</taxon>
        <taxon>Dictyosteliales</taxon>
        <taxon>Dictyosteliaceae</taxon>
        <taxon>Dictyostelium</taxon>
    </lineage>
</organism>
<gene>
    <name evidence="8" type="ORF">DICPUDRAFT_43829</name>
</gene>
<dbReference type="EMBL" id="GL871549">
    <property type="protein sequence ID" value="EGC28761.1"/>
    <property type="molecule type" value="Genomic_DNA"/>
</dbReference>
<dbReference type="GO" id="GO:0004725">
    <property type="term" value="F:protein tyrosine phosphatase activity"/>
    <property type="evidence" value="ECO:0007669"/>
    <property type="project" value="UniProtKB-EC"/>
</dbReference>
<dbReference type="KEGG" id="dpp:DICPUDRAFT_43829"/>
<dbReference type="InterPro" id="IPR000387">
    <property type="entry name" value="Tyr_Pase_dom"/>
</dbReference>
<evidence type="ECO:0000259" key="6">
    <source>
        <dbReference type="PROSITE" id="PS50055"/>
    </source>
</evidence>
<evidence type="ECO:0000256" key="4">
    <source>
        <dbReference type="ARBA" id="ARBA00051722"/>
    </source>
</evidence>
<dbReference type="AlphaFoldDB" id="F1A4W4"/>
<dbReference type="VEuPathDB" id="AmoebaDB:DICPUDRAFT_43829"/>
<feature type="compositionally biased region" description="Polar residues" evidence="5">
    <location>
        <begin position="1"/>
        <end position="20"/>
    </location>
</feature>
<feature type="domain" description="Tyrosine specific protein phosphatases" evidence="7">
    <location>
        <begin position="280"/>
        <end position="443"/>
    </location>
</feature>
<evidence type="ECO:0000259" key="7">
    <source>
        <dbReference type="PROSITE" id="PS50056"/>
    </source>
</evidence>
<dbReference type="InParanoid" id="F1A4W4"/>
<reference evidence="9" key="1">
    <citation type="journal article" date="2011" name="Genome Biol.">
        <title>Comparative genomics of the social amoebae Dictyostelium discoideum and Dictyostelium purpureum.</title>
        <authorList>
            <consortium name="US DOE Joint Genome Institute (JGI-PGF)"/>
            <person name="Sucgang R."/>
            <person name="Kuo A."/>
            <person name="Tian X."/>
            <person name="Salerno W."/>
            <person name="Parikh A."/>
            <person name="Feasley C.L."/>
            <person name="Dalin E."/>
            <person name="Tu H."/>
            <person name="Huang E."/>
            <person name="Barry K."/>
            <person name="Lindquist E."/>
            <person name="Shapiro H."/>
            <person name="Bruce D."/>
            <person name="Schmutz J."/>
            <person name="Salamov A."/>
            <person name="Fey P."/>
            <person name="Gaudet P."/>
            <person name="Anjard C."/>
            <person name="Babu M.M."/>
            <person name="Basu S."/>
            <person name="Bushmanova Y."/>
            <person name="van der Wel H."/>
            <person name="Katoh-Kurasawa M."/>
            <person name="Dinh C."/>
            <person name="Coutinho P.M."/>
            <person name="Saito T."/>
            <person name="Elias M."/>
            <person name="Schaap P."/>
            <person name="Kay R.R."/>
            <person name="Henrissat B."/>
            <person name="Eichinger L."/>
            <person name="Rivero F."/>
            <person name="Putnam N.H."/>
            <person name="West C.M."/>
            <person name="Loomis W.F."/>
            <person name="Chisholm R.L."/>
            <person name="Shaulsky G."/>
            <person name="Strassmann J.E."/>
            <person name="Queller D.C."/>
            <person name="Kuspa A."/>
            <person name="Grigoriev I.V."/>
        </authorList>
    </citation>
    <scope>NUCLEOTIDE SEQUENCE [LARGE SCALE GENOMIC DNA]</scope>
    <source>
        <strain evidence="9">QSDP1</strain>
    </source>
</reference>
<dbReference type="InterPro" id="IPR050348">
    <property type="entry name" value="Protein-Tyr_Phosphatase"/>
</dbReference>
<keyword evidence="2" id="KW-0378">Hydrolase</keyword>
<feature type="region of interest" description="Disordered" evidence="5">
    <location>
        <begin position="1"/>
        <end position="41"/>
    </location>
</feature>
<dbReference type="InterPro" id="IPR016130">
    <property type="entry name" value="Tyr_Pase_AS"/>
</dbReference>
<dbReference type="InterPro" id="IPR003595">
    <property type="entry name" value="Tyr_Pase_cat"/>
</dbReference>
<dbReference type="PANTHER" id="PTHR19134:SF449">
    <property type="entry name" value="TYROSINE-PROTEIN PHOSPHATASE 1"/>
    <property type="match status" value="1"/>
</dbReference>
<evidence type="ECO:0000256" key="1">
    <source>
        <dbReference type="ARBA" id="ARBA00013064"/>
    </source>
</evidence>
<dbReference type="Gene3D" id="3.90.190.10">
    <property type="entry name" value="Protein tyrosine phosphatase superfamily"/>
    <property type="match status" value="1"/>
</dbReference>
<proteinExistence type="predicted"/>
<protein>
    <recommendedName>
        <fullName evidence="1">protein-tyrosine-phosphatase</fullName>
        <ecNumber evidence="1">3.1.3.48</ecNumber>
    </recommendedName>
</protein>
<dbReference type="PROSITE" id="PS50055">
    <property type="entry name" value="TYR_PHOSPHATASE_PTP"/>
    <property type="match status" value="1"/>
</dbReference>
<dbReference type="RefSeq" id="XP_003294708.1">
    <property type="nucleotide sequence ID" value="XM_003294660.1"/>
</dbReference>
<dbReference type="SMART" id="SM00404">
    <property type="entry name" value="PTPc_motif"/>
    <property type="match status" value="1"/>
</dbReference>
<comment type="catalytic activity">
    <reaction evidence="4">
        <text>O-phospho-L-tyrosyl-[protein] + H2O = L-tyrosyl-[protein] + phosphate</text>
        <dbReference type="Rhea" id="RHEA:10684"/>
        <dbReference type="Rhea" id="RHEA-COMP:10136"/>
        <dbReference type="Rhea" id="RHEA-COMP:20101"/>
        <dbReference type="ChEBI" id="CHEBI:15377"/>
        <dbReference type="ChEBI" id="CHEBI:43474"/>
        <dbReference type="ChEBI" id="CHEBI:46858"/>
        <dbReference type="ChEBI" id="CHEBI:61978"/>
        <dbReference type="EC" id="3.1.3.48"/>
    </reaction>
</comment>
<evidence type="ECO:0000256" key="3">
    <source>
        <dbReference type="ARBA" id="ARBA00022912"/>
    </source>
</evidence>
<dbReference type="SUPFAM" id="SSF52799">
    <property type="entry name" value="(Phosphotyrosine protein) phosphatases II"/>
    <property type="match status" value="1"/>
</dbReference>
<name>F1A4W4_DICPU</name>
<evidence type="ECO:0000313" key="8">
    <source>
        <dbReference type="EMBL" id="EGC28761.1"/>
    </source>
</evidence>
<dbReference type="GeneID" id="10507247"/>
<feature type="region of interest" description="Disordered" evidence="5">
    <location>
        <begin position="381"/>
        <end position="406"/>
    </location>
</feature>